<gene>
    <name evidence="1" type="ORF">ZIOFF_021214</name>
</gene>
<keyword evidence="2" id="KW-1185">Reference proteome</keyword>
<proteinExistence type="predicted"/>
<sequence length="673" mass="74162">MLKFFRIIYIINICGSCRFELKRDDTVVFTVSKMASAIISYLQKIWPLSTFKADDLKISDRLVRKLSIPDTTKQFVLALHEPDSDAVVYILAAQNLSLQSAFDAEDLIKEVKPKTVMAQISLSALADIQAEEKDVRNDQANLVPTSSIGVLKRCFIEKISKDHYENFAGRQVLQEIFGVGCYGHFLSAKRAAEEIGSHFMLLESPYDGNEGGHATTCSDNNKDGGQTLGLRIQAINLLPPKVTSSTYFNSKRLCLDDAIKEQMVKMVIPFLELAVSKGGQPDSNFEEGSVKDRPKLDYKVPAFAQSFYPLFADLHAIFIDLPSIEKAVVAVQRMLVDINEGKPVNTHTLSNAYIFRIAVESVRIALNDAARRPMERTNKVNPSELEYFELPLEEKAHVLFVHTLRNQAKKFGSIVAIVDTSCLAGLRKHWNTSVPPKVAESINLGSTECYDDDLEHEKVIENMKRNGLLVDKPVVAVSAGATVVLGASSLSKAVPMSTLIKFSMYKIPATLKLSLTQLQRIAIMSLSKFFAVNPFAQVLASAGAKTSAMKVTTSAVKIRSVAHTMIAAAEKTSLLAMRTSFYEIMRSRSVRPIRFAPSAMFGCSMAACTGLLTYGDGIECAAESLPSVPMIASLGRGLQSLHQASMEVRQTNGTKMQEALQSLVHNLKKMRTQ</sequence>
<comment type="caution">
    <text evidence="1">The sequence shown here is derived from an EMBL/GenBank/DDBJ whole genome shotgun (WGS) entry which is preliminary data.</text>
</comment>
<dbReference type="PANTHER" id="PTHR36020:SF1">
    <property type="entry name" value="TRANSMEMBRANE PROTEIN"/>
    <property type="match status" value="1"/>
</dbReference>
<evidence type="ECO:0000313" key="2">
    <source>
        <dbReference type="Proteomes" id="UP000734854"/>
    </source>
</evidence>
<reference evidence="1 2" key="1">
    <citation type="submission" date="2020-08" db="EMBL/GenBank/DDBJ databases">
        <title>Plant Genome Project.</title>
        <authorList>
            <person name="Zhang R.-G."/>
        </authorList>
    </citation>
    <scope>NUCLEOTIDE SEQUENCE [LARGE SCALE GENOMIC DNA]</scope>
    <source>
        <tissue evidence="1">Rhizome</tissue>
    </source>
</reference>
<accession>A0A8J5H815</accession>
<dbReference type="EMBL" id="JACMSC010000006">
    <property type="protein sequence ID" value="KAG6517815.1"/>
    <property type="molecule type" value="Genomic_DNA"/>
</dbReference>
<name>A0A8J5H815_ZINOF</name>
<evidence type="ECO:0000313" key="1">
    <source>
        <dbReference type="EMBL" id="KAG6517815.1"/>
    </source>
</evidence>
<dbReference type="Proteomes" id="UP000734854">
    <property type="component" value="Unassembled WGS sequence"/>
</dbReference>
<dbReference type="AlphaFoldDB" id="A0A8J5H815"/>
<organism evidence="1 2">
    <name type="scientific">Zingiber officinale</name>
    <name type="common">Ginger</name>
    <name type="synonym">Amomum zingiber</name>
    <dbReference type="NCBI Taxonomy" id="94328"/>
    <lineage>
        <taxon>Eukaryota</taxon>
        <taxon>Viridiplantae</taxon>
        <taxon>Streptophyta</taxon>
        <taxon>Embryophyta</taxon>
        <taxon>Tracheophyta</taxon>
        <taxon>Spermatophyta</taxon>
        <taxon>Magnoliopsida</taxon>
        <taxon>Liliopsida</taxon>
        <taxon>Zingiberales</taxon>
        <taxon>Zingiberaceae</taxon>
        <taxon>Zingiber</taxon>
    </lineage>
</organism>
<dbReference type="PANTHER" id="PTHR36020">
    <property type="entry name" value="TRANSMEMBRANE PROTEIN"/>
    <property type="match status" value="1"/>
</dbReference>
<protein>
    <submittedName>
        <fullName evidence="1">Uncharacterized protein</fullName>
    </submittedName>
</protein>